<dbReference type="PRINTS" id="PR01009">
    <property type="entry name" value="FLGMRINGFLIF"/>
</dbReference>
<keyword evidence="10" id="KW-0175">Coiled coil</keyword>
<evidence type="ECO:0000256" key="11">
    <source>
        <dbReference type="SAM" id="MobiDB-lite"/>
    </source>
</evidence>
<dbReference type="InterPro" id="IPR006182">
    <property type="entry name" value="FliF_N_dom"/>
</dbReference>
<organism evidence="15 16">
    <name type="scientific">Fervidicella metallireducens AeB</name>
    <dbReference type="NCBI Taxonomy" id="1403537"/>
    <lineage>
        <taxon>Bacteria</taxon>
        <taxon>Bacillati</taxon>
        <taxon>Bacillota</taxon>
        <taxon>Clostridia</taxon>
        <taxon>Eubacteriales</taxon>
        <taxon>Clostridiaceae</taxon>
        <taxon>Fervidicella</taxon>
    </lineage>
</organism>
<dbReference type="Gene3D" id="3.30.300.30">
    <property type="match status" value="1"/>
</dbReference>
<evidence type="ECO:0000313" key="16">
    <source>
        <dbReference type="Proteomes" id="UP000019681"/>
    </source>
</evidence>
<evidence type="ECO:0000256" key="9">
    <source>
        <dbReference type="PIRNR" id="PIRNR004862"/>
    </source>
</evidence>
<feature type="region of interest" description="Disordered" evidence="11">
    <location>
        <begin position="296"/>
        <end position="341"/>
    </location>
</feature>
<dbReference type="Pfam" id="PF08345">
    <property type="entry name" value="YscJ_FliF_C"/>
    <property type="match status" value="1"/>
</dbReference>
<dbReference type="InterPro" id="IPR000067">
    <property type="entry name" value="FlgMring_FliF"/>
</dbReference>
<dbReference type="InterPro" id="IPR043427">
    <property type="entry name" value="YscJ/FliF"/>
</dbReference>
<keyword evidence="15" id="KW-0969">Cilium</keyword>
<comment type="function">
    <text evidence="9">The M ring may be actively involved in energy transduction.</text>
</comment>
<dbReference type="GO" id="GO:0005886">
    <property type="term" value="C:plasma membrane"/>
    <property type="evidence" value="ECO:0007669"/>
    <property type="project" value="UniProtKB-SubCell"/>
</dbReference>
<keyword evidence="7 12" id="KW-0472">Membrane</keyword>
<evidence type="ECO:0000256" key="6">
    <source>
        <dbReference type="ARBA" id="ARBA00022989"/>
    </source>
</evidence>
<dbReference type="OrthoDB" id="9807026at2"/>
<feature type="domain" description="Flagellar M-ring C-terminal" evidence="14">
    <location>
        <begin position="254"/>
        <end position="401"/>
    </location>
</feature>
<keyword evidence="5 12" id="KW-0812">Transmembrane</keyword>
<dbReference type="GO" id="GO:0071973">
    <property type="term" value="P:bacterial-type flagellum-dependent cell motility"/>
    <property type="evidence" value="ECO:0007669"/>
    <property type="project" value="InterPro"/>
</dbReference>
<dbReference type="InterPro" id="IPR013556">
    <property type="entry name" value="Flag_M-ring_C"/>
</dbReference>
<protein>
    <recommendedName>
        <fullName evidence="9">Flagellar M-ring protein</fullName>
    </recommendedName>
</protein>
<evidence type="ECO:0000313" key="15">
    <source>
        <dbReference type="EMBL" id="EYE88798.1"/>
    </source>
</evidence>
<comment type="similarity">
    <text evidence="3 9">Belongs to the FliF family.</text>
</comment>
<evidence type="ECO:0000256" key="4">
    <source>
        <dbReference type="ARBA" id="ARBA00022475"/>
    </source>
</evidence>
<comment type="caution">
    <text evidence="15">The sequence shown here is derived from an EMBL/GenBank/DDBJ whole genome shotgun (WGS) entry which is preliminary data.</text>
</comment>
<evidence type="ECO:0000256" key="2">
    <source>
        <dbReference type="ARBA" id="ARBA00004651"/>
    </source>
</evidence>
<feature type="transmembrane region" description="Helical" evidence="12">
    <location>
        <begin position="428"/>
        <end position="449"/>
    </location>
</feature>
<keyword evidence="16" id="KW-1185">Reference proteome</keyword>
<accession>A0A017RVI8</accession>
<feature type="coiled-coil region" evidence="10">
    <location>
        <begin position="399"/>
        <end position="426"/>
    </location>
</feature>
<sequence>MNKLTEYFKTLKEKWNNLSKKKRIVIILLTSGIIFSSIILFVYLNRVTYATLFSNLEPQDSEKIITKLNEDKIQYKIKGNSILVPEEKVDELRMTVLSDGYMPSSGKGFELFDEGKFGVTDSEARIMYQRALEGELARTIESFEEVEKARVHLVMPQETVFTRDTDKATASVTLKLKATNTLSPEQVKAIVALVSGSVKNLPKENVEVIDSNMNLLSENLFNDISPTGTVSALKQQEYEKQFENGLQNDLKKMLENVFGAGRVSVKVNADLDFDSKEITTIKYDKDSIVRSQHKIKENASDSLGKDTGNSPIDNNTSNNIVNSGNQSSNSNREEETTNYEIGETKENVVKAPGEVRRMTVSVVIDGNLSFEEKQSIQNIVAAATGYNQERGDTINIEALAFNQEAKKKLESDLAAMQKQEEYEKKKKFYIQVGAASAALILLVIALIIYRRKKNNEDFEEDKPSHTIDLMVGDNIVPKQSIAYEPILDDNDEGMTLEQELKNYANKKPEQVAEVIKTWLAEDER</sequence>
<dbReference type="STRING" id="1403537.Q428_06020"/>
<dbReference type="Pfam" id="PF01514">
    <property type="entry name" value="YscJ_FliF"/>
    <property type="match status" value="1"/>
</dbReference>
<dbReference type="RefSeq" id="WP_035379056.1">
    <property type="nucleotide sequence ID" value="NZ_AZQP01000013.1"/>
</dbReference>
<dbReference type="Proteomes" id="UP000019681">
    <property type="component" value="Unassembled WGS sequence"/>
</dbReference>
<evidence type="ECO:0000256" key="8">
    <source>
        <dbReference type="ARBA" id="ARBA00023143"/>
    </source>
</evidence>
<evidence type="ECO:0000256" key="7">
    <source>
        <dbReference type="ARBA" id="ARBA00023136"/>
    </source>
</evidence>
<reference evidence="15 16" key="1">
    <citation type="journal article" date="2014" name="Genome Announc.">
        <title>Draft Genome Sequence of Fervidicella metallireducens Strain AeBT, an Iron-Reducing Thermoanaerobe from the Great Artesian Basin.</title>
        <authorList>
            <person name="Patel B.K."/>
        </authorList>
    </citation>
    <scope>NUCLEOTIDE SEQUENCE [LARGE SCALE GENOMIC DNA]</scope>
    <source>
        <strain evidence="15 16">AeB</strain>
    </source>
</reference>
<evidence type="ECO:0000256" key="1">
    <source>
        <dbReference type="ARBA" id="ARBA00004117"/>
    </source>
</evidence>
<dbReference type="InterPro" id="IPR045851">
    <property type="entry name" value="AMP-bd_C_sf"/>
</dbReference>
<dbReference type="AlphaFoldDB" id="A0A017RVI8"/>
<dbReference type="GO" id="GO:0003774">
    <property type="term" value="F:cytoskeletal motor activity"/>
    <property type="evidence" value="ECO:0007669"/>
    <property type="project" value="InterPro"/>
</dbReference>
<dbReference type="EMBL" id="AZQP01000013">
    <property type="protein sequence ID" value="EYE88798.1"/>
    <property type="molecule type" value="Genomic_DNA"/>
</dbReference>
<proteinExistence type="inferred from homology"/>
<feature type="transmembrane region" description="Helical" evidence="12">
    <location>
        <begin position="24"/>
        <end position="44"/>
    </location>
</feature>
<dbReference type="GO" id="GO:0009431">
    <property type="term" value="C:bacterial-type flagellum basal body, MS ring"/>
    <property type="evidence" value="ECO:0007669"/>
    <property type="project" value="InterPro"/>
</dbReference>
<keyword evidence="8 9" id="KW-0975">Bacterial flagellum</keyword>
<dbReference type="NCBIfam" id="TIGR00206">
    <property type="entry name" value="fliF"/>
    <property type="match status" value="1"/>
</dbReference>
<evidence type="ECO:0000256" key="3">
    <source>
        <dbReference type="ARBA" id="ARBA00007971"/>
    </source>
</evidence>
<evidence type="ECO:0000259" key="13">
    <source>
        <dbReference type="Pfam" id="PF01514"/>
    </source>
</evidence>
<name>A0A017RVI8_9CLOT</name>
<evidence type="ECO:0000256" key="10">
    <source>
        <dbReference type="SAM" id="Coils"/>
    </source>
</evidence>
<evidence type="ECO:0000259" key="14">
    <source>
        <dbReference type="Pfam" id="PF08345"/>
    </source>
</evidence>
<evidence type="ECO:0000256" key="12">
    <source>
        <dbReference type="SAM" id="Phobius"/>
    </source>
</evidence>
<keyword evidence="4" id="KW-1003">Cell membrane</keyword>
<evidence type="ECO:0000256" key="5">
    <source>
        <dbReference type="ARBA" id="ARBA00022692"/>
    </source>
</evidence>
<keyword evidence="15" id="KW-0282">Flagellum</keyword>
<comment type="subcellular location">
    <subcellularLocation>
        <location evidence="1 9">Bacterial flagellum basal body</location>
    </subcellularLocation>
    <subcellularLocation>
        <location evidence="2">Cell membrane</location>
        <topology evidence="2">Multi-pass membrane protein</topology>
    </subcellularLocation>
</comment>
<dbReference type="PANTHER" id="PTHR30046:SF0">
    <property type="entry name" value="FLAGELLAR M-RING PROTEIN"/>
    <property type="match status" value="1"/>
</dbReference>
<gene>
    <name evidence="15" type="ORF">Q428_06020</name>
</gene>
<keyword evidence="15" id="KW-0966">Cell projection</keyword>
<keyword evidence="6 12" id="KW-1133">Transmembrane helix</keyword>
<feature type="domain" description="Flagellar M-ring N-terminal" evidence="13">
    <location>
        <begin position="45"/>
        <end position="217"/>
    </location>
</feature>
<dbReference type="PANTHER" id="PTHR30046">
    <property type="entry name" value="FLAGELLAR M-RING PROTEIN"/>
    <property type="match status" value="1"/>
</dbReference>
<dbReference type="PIRSF" id="PIRSF004862">
    <property type="entry name" value="FliF"/>
    <property type="match status" value="1"/>
</dbReference>
<feature type="compositionally biased region" description="Low complexity" evidence="11">
    <location>
        <begin position="314"/>
        <end position="325"/>
    </location>
</feature>